<dbReference type="Proteomes" id="UP000580856">
    <property type="component" value="Unassembled WGS sequence"/>
</dbReference>
<evidence type="ECO:0000313" key="1">
    <source>
        <dbReference type="EMBL" id="NJB68532.1"/>
    </source>
</evidence>
<proteinExistence type="predicted"/>
<dbReference type="EMBL" id="JAATJA010000002">
    <property type="protein sequence ID" value="NJB68532.1"/>
    <property type="molecule type" value="Genomic_DNA"/>
</dbReference>
<reference evidence="1 2" key="1">
    <citation type="submission" date="2020-03" db="EMBL/GenBank/DDBJ databases">
        <title>Genomic Encyclopedia of Type Strains, Phase IV (KMG-IV): sequencing the most valuable type-strain genomes for metagenomic binning, comparative biology and taxonomic classification.</title>
        <authorList>
            <person name="Goeker M."/>
        </authorList>
    </citation>
    <scope>NUCLEOTIDE SEQUENCE [LARGE SCALE GENOMIC DNA]</scope>
    <source>
        <strain evidence="1 2">DSM 24233</strain>
    </source>
</reference>
<dbReference type="InterPro" id="IPR016181">
    <property type="entry name" value="Acyl_CoA_acyltransferase"/>
</dbReference>
<dbReference type="RefSeq" id="WP_167941587.1">
    <property type="nucleotide sequence ID" value="NZ_JAATJA010000002.1"/>
</dbReference>
<evidence type="ECO:0000313" key="2">
    <source>
        <dbReference type="Proteomes" id="UP000580856"/>
    </source>
</evidence>
<evidence type="ECO:0008006" key="3">
    <source>
        <dbReference type="Google" id="ProtNLM"/>
    </source>
</evidence>
<dbReference type="Gene3D" id="3.40.630.30">
    <property type="match status" value="1"/>
</dbReference>
<organism evidence="1 2">
    <name type="scientific">Desulfobaculum xiamenense</name>
    <dbReference type="NCBI Taxonomy" id="995050"/>
    <lineage>
        <taxon>Bacteria</taxon>
        <taxon>Pseudomonadati</taxon>
        <taxon>Thermodesulfobacteriota</taxon>
        <taxon>Desulfovibrionia</taxon>
        <taxon>Desulfovibrionales</taxon>
        <taxon>Desulfovibrionaceae</taxon>
        <taxon>Desulfobaculum</taxon>
    </lineage>
</organism>
<dbReference type="SUPFAM" id="SSF55729">
    <property type="entry name" value="Acyl-CoA N-acyltransferases (Nat)"/>
    <property type="match status" value="1"/>
</dbReference>
<sequence length="170" mass="18213">MRLDIVPFRPEHAAELDLRPLDSLGLTGAVCGGDPLRLGRVYAAGGPAFTGLVDGRPVACAGIVLGAPGVGDGWALTGVEVPHFALSFCRAFSRMLPALMAEWHLVRVQALVLEEHATSRRWLERLGFECEGLLRRFSGGRNYYIYARLSDGLSNVDGGGASGRIHRDAG</sequence>
<accession>A0A846QPV2</accession>
<name>A0A846QPV2_9BACT</name>
<comment type="caution">
    <text evidence="1">The sequence shown here is derived from an EMBL/GenBank/DDBJ whole genome shotgun (WGS) entry which is preliminary data.</text>
</comment>
<dbReference type="AlphaFoldDB" id="A0A846QPV2"/>
<keyword evidence="2" id="KW-1185">Reference proteome</keyword>
<protein>
    <recommendedName>
        <fullName evidence="3">N-acetyltransferase domain-containing protein</fullName>
    </recommendedName>
</protein>
<gene>
    <name evidence="1" type="ORF">GGQ74_002205</name>
</gene>